<gene>
    <name evidence="3" type="ORF">M1L60_46610</name>
</gene>
<evidence type="ECO:0000259" key="2">
    <source>
        <dbReference type="PROSITE" id="PS50914"/>
    </source>
</evidence>
<dbReference type="Pfam" id="PF04972">
    <property type="entry name" value="BON"/>
    <property type="match status" value="1"/>
</dbReference>
<name>A0ABT1E4J8_9ACTN</name>
<dbReference type="Gene3D" id="3.30.1340.30">
    <property type="match status" value="1"/>
</dbReference>
<dbReference type="RefSeq" id="WP_253244062.1">
    <property type="nucleotide sequence ID" value="NZ_JAMYJR010000084.1"/>
</dbReference>
<feature type="region of interest" description="Disordered" evidence="1">
    <location>
        <begin position="1"/>
        <end position="22"/>
    </location>
</feature>
<dbReference type="EMBL" id="JAMYJR010000084">
    <property type="protein sequence ID" value="MCO8278064.1"/>
    <property type="molecule type" value="Genomic_DNA"/>
</dbReference>
<evidence type="ECO:0000256" key="1">
    <source>
        <dbReference type="SAM" id="MobiDB-lite"/>
    </source>
</evidence>
<dbReference type="Proteomes" id="UP001523369">
    <property type="component" value="Unassembled WGS sequence"/>
</dbReference>
<proteinExistence type="predicted"/>
<feature type="region of interest" description="Disordered" evidence="1">
    <location>
        <begin position="100"/>
        <end position="124"/>
    </location>
</feature>
<comment type="caution">
    <text evidence="3">The sequence shown here is derived from an EMBL/GenBank/DDBJ whole genome shotgun (WGS) entry which is preliminary data.</text>
</comment>
<sequence>MQTRTDDATTRETAPDGALTHPADFGIAREVGEVLRRRLWFSPGQVQVRVNRGTAVLTGAVGRQSTAGIAARLAAAVPGISDVDDQIRYEFDDSRLVRSRVGRTHPFSAEPFRPGRSRRRRRAR</sequence>
<feature type="compositionally biased region" description="Basic and acidic residues" evidence="1">
    <location>
        <begin position="1"/>
        <end position="14"/>
    </location>
</feature>
<feature type="compositionally biased region" description="Basic residues" evidence="1">
    <location>
        <begin position="115"/>
        <end position="124"/>
    </location>
</feature>
<evidence type="ECO:0000313" key="3">
    <source>
        <dbReference type="EMBL" id="MCO8278064.1"/>
    </source>
</evidence>
<organism evidence="3 4">
    <name type="scientific">Paractinoplanes aksuensis</name>
    <dbReference type="NCBI Taxonomy" id="2939490"/>
    <lineage>
        <taxon>Bacteria</taxon>
        <taxon>Bacillati</taxon>
        <taxon>Actinomycetota</taxon>
        <taxon>Actinomycetes</taxon>
        <taxon>Micromonosporales</taxon>
        <taxon>Micromonosporaceae</taxon>
        <taxon>Paractinoplanes</taxon>
    </lineage>
</organism>
<reference evidence="3 4" key="1">
    <citation type="submission" date="2022-06" db="EMBL/GenBank/DDBJ databases">
        <title>New Species of the Genus Actinoplanes, ActinopZanes ferrugineus.</title>
        <authorList>
            <person name="Ding P."/>
        </authorList>
    </citation>
    <scope>NUCLEOTIDE SEQUENCE [LARGE SCALE GENOMIC DNA]</scope>
    <source>
        <strain evidence="3 4">TRM88003</strain>
    </source>
</reference>
<accession>A0ABT1E4J8</accession>
<dbReference type="InterPro" id="IPR007055">
    <property type="entry name" value="BON_dom"/>
</dbReference>
<evidence type="ECO:0000313" key="4">
    <source>
        <dbReference type="Proteomes" id="UP001523369"/>
    </source>
</evidence>
<dbReference type="PROSITE" id="PS50914">
    <property type="entry name" value="BON"/>
    <property type="match status" value="1"/>
</dbReference>
<feature type="domain" description="BON" evidence="2">
    <location>
        <begin position="23"/>
        <end position="91"/>
    </location>
</feature>
<keyword evidence="4" id="KW-1185">Reference proteome</keyword>
<protein>
    <submittedName>
        <fullName evidence="3">BON domain-containing protein</fullName>
    </submittedName>
</protein>